<dbReference type="GO" id="GO:0008137">
    <property type="term" value="F:NADH dehydrogenase (ubiquinone) activity"/>
    <property type="evidence" value="ECO:0007669"/>
    <property type="project" value="InterPro"/>
</dbReference>
<dbReference type="AlphaFoldDB" id="K1S4Y2"/>
<dbReference type="InterPro" id="IPR029014">
    <property type="entry name" value="NiFe-Hase_large"/>
</dbReference>
<dbReference type="InterPro" id="IPR052197">
    <property type="entry name" value="ComplexI_49kDa-like"/>
</dbReference>
<dbReference type="Gene3D" id="1.10.645.10">
    <property type="entry name" value="Cytochrome-c3 Hydrogenase, chain B"/>
    <property type="match status" value="1"/>
</dbReference>
<comment type="caution">
    <text evidence="4">The sequence shown here is derived from an EMBL/GenBank/DDBJ whole genome shotgun (WGS) entry which is preliminary data.</text>
</comment>
<evidence type="ECO:0000256" key="2">
    <source>
        <dbReference type="ARBA" id="ARBA00022448"/>
    </source>
</evidence>
<organism evidence="4">
    <name type="scientific">human gut metagenome</name>
    <dbReference type="NCBI Taxonomy" id="408170"/>
    <lineage>
        <taxon>unclassified sequences</taxon>
        <taxon>metagenomes</taxon>
        <taxon>organismal metagenomes</taxon>
    </lineage>
</organism>
<protein>
    <submittedName>
        <fullName evidence="4">NADH dehydrogenase (Ubiquinone) 30 kDa subunit</fullName>
    </submittedName>
</protein>
<dbReference type="PANTHER" id="PTHR43485">
    <property type="entry name" value="HYDROGENASE-4 COMPONENT G"/>
    <property type="match status" value="1"/>
</dbReference>
<keyword evidence="2" id="KW-0813">Transport</keyword>
<accession>K1S4Y2</accession>
<feature type="non-terminal residue" evidence="4">
    <location>
        <position position="199"/>
    </location>
</feature>
<dbReference type="PANTHER" id="PTHR43485:SF1">
    <property type="entry name" value="FORMATE HYDROGENLYASE SUBUNIT 5-RELATED"/>
    <property type="match status" value="1"/>
</dbReference>
<keyword evidence="4" id="KW-0830">Ubiquinone</keyword>
<dbReference type="InterPro" id="IPR020396">
    <property type="entry name" value="NADH_UbQ_OxRdtase_CS"/>
</dbReference>
<dbReference type="SUPFAM" id="SSF143243">
    <property type="entry name" value="Nqo5-like"/>
    <property type="match status" value="1"/>
</dbReference>
<gene>
    <name evidence="4" type="ORF">LEA_18703</name>
</gene>
<evidence type="ECO:0000256" key="1">
    <source>
        <dbReference type="ARBA" id="ARBA00004202"/>
    </source>
</evidence>
<feature type="non-terminal residue" evidence="4">
    <location>
        <position position="1"/>
    </location>
</feature>
<dbReference type="SUPFAM" id="SSF56762">
    <property type="entry name" value="HydB/Nqo4-like"/>
    <property type="match status" value="1"/>
</dbReference>
<dbReference type="Pfam" id="PF00329">
    <property type="entry name" value="Complex1_30kDa"/>
    <property type="match status" value="1"/>
</dbReference>
<dbReference type="PROSITE" id="PS00542">
    <property type="entry name" value="COMPLEX1_30K"/>
    <property type="match status" value="1"/>
</dbReference>
<dbReference type="InterPro" id="IPR001268">
    <property type="entry name" value="NADH_UbQ_OxRdtase_30kDa_su"/>
</dbReference>
<dbReference type="GO" id="GO:0016651">
    <property type="term" value="F:oxidoreductase activity, acting on NAD(P)H"/>
    <property type="evidence" value="ECO:0007669"/>
    <property type="project" value="InterPro"/>
</dbReference>
<reference evidence="4" key="1">
    <citation type="journal article" date="2013" name="Environ. Microbiol.">
        <title>Microbiota from the distal guts of lean and obese adolescents exhibit partial functional redundancy besides clear differences in community structure.</title>
        <authorList>
            <person name="Ferrer M."/>
            <person name="Ruiz A."/>
            <person name="Lanza F."/>
            <person name="Haange S.B."/>
            <person name="Oberbach A."/>
            <person name="Till H."/>
            <person name="Bargiela R."/>
            <person name="Campoy C."/>
            <person name="Segura M.T."/>
            <person name="Richter M."/>
            <person name="von Bergen M."/>
            <person name="Seifert J."/>
            <person name="Suarez A."/>
        </authorList>
    </citation>
    <scope>NUCLEOTIDE SEQUENCE</scope>
</reference>
<comment type="subcellular location">
    <subcellularLocation>
        <location evidence="1">Cell membrane</location>
        <topology evidence="1">Peripheral membrane protein</topology>
    </subcellularLocation>
</comment>
<evidence type="ECO:0000259" key="3">
    <source>
        <dbReference type="Pfam" id="PF00329"/>
    </source>
</evidence>
<sequence length="199" mass="21894">EADAMLVKPENLRGAANICSDGGKRPLAAMFGADETQRGGGLAIYCLFYNAQKRDLDVLKAEFPADGPLNYPSLTTLLPAAAWYERELHDMFGFIPEGHPDLRPLVLHESFPEGFHPLRKEVAVDCQCHGHREFEMMTSSGEGLFEVPVGPIHAGIIEPGHFRFSQAGEAMLQLDAKLFFTHRGLEKALEGKTPSEAMT</sequence>
<dbReference type="EMBL" id="AJWY01012839">
    <property type="protein sequence ID" value="EKC48815.1"/>
    <property type="molecule type" value="Genomic_DNA"/>
</dbReference>
<dbReference type="Gene3D" id="3.30.460.80">
    <property type="entry name" value="NADH:ubiquinone oxidoreductase, 30kDa subunit"/>
    <property type="match status" value="1"/>
</dbReference>
<name>K1S4Y2_9ZZZZ</name>
<dbReference type="GO" id="GO:0005886">
    <property type="term" value="C:plasma membrane"/>
    <property type="evidence" value="ECO:0007669"/>
    <property type="project" value="UniProtKB-SubCell"/>
</dbReference>
<feature type="domain" description="NADH:ubiquinone oxidoreductase 30kDa subunit" evidence="3">
    <location>
        <begin position="7"/>
        <end position="124"/>
    </location>
</feature>
<dbReference type="InterPro" id="IPR037232">
    <property type="entry name" value="NADH_quin_OxRdtase_su_C/D-like"/>
</dbReference>
<proteinExistence type="predicted"/>
<evidence type="ECO:0000313" key="4">
    <source>
        <dbReference type="EMBL" id="EKC48815.1"/>
    </source>
</evidence>